<dbReference type="InterPro" id="IPR004365">
    <property type="entry name" value="NA-bd_OB_tRNA"/>
</dbReference>
<dbReference type="Pfam" id="PF00152">
    <property type="entry name" value="tRNA-synt_2"/>
    <property type="match status" value="1"/>
</dbReference>
<dbReference type="GO" id="GO:0004815">
    <property type="term" value="F:aspartate-tRNA ligase activity"/>
    <property type="evidence" value="ECO:0007669"/>
    <property type="project" value="UniProtKB-EC"/>
</dbReference>
<protein>
    <recommendedName>
        <fullName evidence="8">Aspartate--tRNA ligase</fullName>
        <ecNumber evidence="8">6.1.1.12</ecNumber>
    </recommendedName>
    <alternativeName>
        <fullName evidence="8">Aspartyl-tRNA synthetase</fullName>
        <shortName evidence="8">AspRS</shortName>
    </alternativeName>
</protein>
<keyword evidence="6 8" id="KW-0648">Protein biosynthesis</keyword>
<dbReference type="InterPro" id="IPR047090">
    <property type="entry name" value="AspRS_core"/>
</dbReference>
<dbReference type="InterPro" id="IPR004115">
    <property type="entry name" value="GAD-like_sf"/>
</dbReference>
<dbReference type="InterPro" id="IPR012340">
    <property type="entry name" value="NA-bd_OB-fold"/>
</dbReference>
<dbReference type="Gene3D" id="3.30.930.10">
    <property type="entry name" value="Bira Bifunctional Protein, Domain 2"/>
    <property type="match status" value="1"/>
</dbReference>
<feature type="binding site" evidence="8">
    <location>
        <position position="450"/>
    </location>
    <ligand>
        <name>L-aspartate</name>
        <dbReference type="ChEBI" id="CHEBI:29991"/>
    </ligand>
</feature>
<evidence type="ECO:0000256" key="1">
    <source>
        <dbReference type="ARBA" id="ARBA00006303"/>
    </source>
</evidence>
<dbReference type="InterPro" id="IPR045864">
    <property type="entry name" value="aa-tRNA-synth_II/BPL/LPL"/>
</dbReference>
<dbReference type="SUPFAM" id="SSF55681">
    <property type="entry name" value="Class II aaRS and biotin synthetases"/>
    <property type="match status" value="1"/>
</dbReference>
<dbReference type="CDD" id="cd00777">
    <property type="entry name" value="AspRS_core"/>
    <property type="match status" value="1"/>
</dbReference>
<feature type="domain" description="Aminoacyl-transfer RNA synthetases class-II family profile" evidence="9">
    <location>
        <begin position="143"/>
        <end position="557"/>
    </location>
</feature>
<dbReference type="InterPro" id="IPR002312">
    <property type="entry name" value="Asp/Asn-tRNA-synth_IIb"/>
</dbReference>
<evidence type="ECO:0000313" key="11">
    <source>
        <dbReference type="Proteomes" id="UP001589836"/>
    </source>
</evidence>
<comment type="caution">
    <text evidence="10">The sequence shown here is derived from an EMBL/GenBank/DDBJ whole genome shotgun (WGS) entry which is preliminary data.</text>
</comment>
<name>A0ABV6LJH9_9BACI</name>
<feature type="binding site" evidence="8">
    <location>
        <position position="231"/>
    </location>
    <ligand>
        <name>ATP</name>
        <dbReference type="ChEBI" id="CHEBI:30616"/>
    </ligand>
</feature>
<dbReference type="Proteomes" id="UP001589836">
    <property type="component" value="Unassembled WGS sequence"/>
</dbReference>
<dbReference type="InterPro" id="IPR029351">
    <property type="entry name" value="GAD_dom"/>
</dbReference>
<comment type="similarity">
    <text evidence="1 8">Belongs to the class-II aminoacyl-tRNA synthetase family. Type 1 subfamily.</text>
</comment>
<feature type="binding site" evidence="8">
    <location>
        <begin position="222"/>
        <end position="224"/>
    </location>
    <ligand>
        <name>ATP</name>
        <dbReference type="ChEBI" id="CHEBI:30616"/>
    </ligand>
</feature>
<dbReference type="InterPro" id="IPR006195">
    <property type="entry name" value="aa-tRNA-synth_II"/>
</dbReference>
<evidence type="ECO:0000256" key="2">
    <source>
        <dbReference type="ARBA" id="ARBA00022490"/>
    </source>
</evidence>
<keyword evidence="4 8" id="KW-0547">Nucleotide-binding</keyword>
<keyword evidence="11" id="KW-1185">Reference proteome</keyword>
<dbReference type="InterPro" id="IPR004364">
    <property type="entry name" value="Aa-tRNA-synt_II"/>
</dbReference>
<dbReference type="InterPro" id="IPR047089">
    <property type="entry name" value="Asp-tRNA-ligase_1_N"/>
</dbReference>
<feature type="binding site" evidence="8">
    <location>
        <position position="176"/>
    </location>
    <ligand>
        <name>L-aspartate</name>
        <dbReference type="ChEBI" id="CHEBI:29991"/>
    </ligand>
</feature>
<evidence type="ECO:0000256" key="3">
    <source>
        <dbReference type="ARBA" id="ARBA00022598"/>
    </source>
</evidence>
<keyword evidence="7 8" id="KW-0030">Aminoacyl-tRNA synthetase</keyword>
<dbReference type="PANTHER" id="PTHR22594">
    <property type="entry name" value="ASPARTYL/LYSYL-TRNA SYNTHETASE"/>
    <property type="match status" value="1"/>
</dbReference>
<dbReference type="EMBL" id="JBHLTP010000003">
    <property type="protein sequence ID" value="MFC0522498.1"/>
    <property type="molecule type" value="Genomic_DNA"/>
</dbReference>
<dbReference type="PROSITE" id="PS50862">
    <property type="entry name" value="AA_TRNA_LIGASE_II"/>
    <property type="match status" value="1"/>
</dbReference>
<evidence type="ECO:0000259" key="9">
    <source>
        <dbReference type="PROSITE" id="PS50862"/>
    </source>
</evidence>
<dbReference type="HAMAP" id="MF_00044">
    <property type="entry name" value="Asp_tRNA_synth_type1"/>
    <property type="match status" value="1"/>
</dbReference>
<feature type="binding site" evidence="8">
    <location>
        <position position="222"/>
    </location>
    <ligand>
        <name>L-aspartate</name>
        <dbReference type="ChEBI" id="CHEBI:29991"/>
    </ligand>
</feature>
<accession>A0ABV6LJH9</accession>
<evidence type="ECO:0000256" key="6">
    <source>
        <dbReference type="ARBA" id="ARBA00022917"/>
    </source>
</evidence>
<feature type="region of interest" description="Aspartate" evidence="8">
    <location>
        <begin position="200"/>
        <end position="203"/>
    </location>
</feature>
<evidence type="ECO:0000256" key="8">
    <source>
        <dbReference type="HAMAP-Rule" id="MF_00044"/>
    </source>
</evidence>
<dbReference type="Pfam" id="PF01336">
    <property type="entry name" value="tRNA_anti-codon"/>
    <property type="match status" value="1"/>
</dbReference>
<dbReference type="Gene3D" id="2.40.50.140">
    <property type="entry name" value="Nucleic acid-binding proteins"/>
    <property type="match status" value="1"/>
</dbReference>
<dbReference type="EC" id="6.1.1.12" evidence="8"/>
<keyword evidence="2 8" id="KW-0963">Cytoplasm</keyword>
<evidence type="ECO:0000256" key="7">
    <source>
        <dbReference type="ARBA" id="ARBA00023146"/>
    </source>
</evidence>
<dbReference type="NCBIfam" id="TIGR00459">
    <property type="entry name" value="aspS_bact"/>
    <property type="match status" value="1"/>
</dbReference>
<comment type="caution">
    <text evidence="8">Lacks conserved residue(s) required for the propagation of feature annotation.</text>
</comment>
<feature type="binding site" evidence="8">
    <location>
        <begin position="536"/>
        <end position="539"/>
    </location>
    <ligand>
        <name>ATP</name>
        <dbReference type="ChEBI" id="CHEBI:30616"/>
    </ligand>
</feature>
<dbReference type="PRINTS" id="PR01042">
    <property type="entry name" value="TRNASYNTHASP"/>
</dbReference>
<keyword evidence="3 8" id="KW-0436">Ligase</keyword>
<dbReference type="SUPFAM" id="SSF55261">
    <property type="entry name" value="GAD domain-like"/>
    <property type="match status" value="1"/>
</dbReference>
<reference evidence="10 11" key="1">
    <citation type="submission" date="2024-09" db="EMBL/GenBank/DDBJ databases">
        <authorList>
            <person name="Sun Q."/>
            <person name="Mori K."/>
        </authorList>
    </citation>
    <scope>NUCLEOTIDE SEQUENCE [LARGE SCALE GENOMIC DNA]</scope>
    <source>
        <strain evidence="10 11">NCAIM B.02529</strain>
    </source>
</reference>
<feature type="binding site" evidence="8">
    <location>
        <position position="491"/>
    </location>
    <ligand>
        <name>L-aspartate</name>
        <dbReference type="ChEBI" id="CHEBI:29991"/>
    </ligand>
</feature>
<gene>
    <name evidence="8 10" type="primary">aspS</name>
    <name evidence="10" type="ORF">ACFFGV_02690</name>
</gene>
<evidence type="ECO:0000256" key="5">
    <source>
        <dbReference type="ARBA" id="ARBA00022840"/>
    </source>
</evidence>
<dbReference type="RefSeq" id="WP_377345028.1">
    <property type="nucleotide sequence ID" value="NZ_JBHLTP010000003.1"/>
</dbReference>
<dbReference type="InterPro" id="IPR004524">
    <property type="entry name" value="Asp-tRNA-ligase_1"/>
</dbReference>
<keyword evidence="5 8" id="KW-0067">ATP-binding</keyword>
<evidence type="ECO:0000256" key="4">
    <source>
        <dbReference type="ARBA" id="ARBA00022741"/>
    </source>
</evidence>
<comment type="subcellular location">
    <subcellularLocation>
        <location evidence="8">Cytoplasm</location>
    </subcellularLocation>
</comment>
<dbReference type="PANTHER" id="PTHR22594:SF5">
    <property type="entry name" value="ASPARTATE--TRNA LIGASE, MITOCHONDRIAL"/>
    <property type="match status" value="1"/>
</dbReference>
<dbReference type="CDD" id="cd04317">
    <property type="entry name" value="EcAspRS_like_N"/>
    <property type="match status" value="1"/>
</dbReference>
<evidence type="ECO:0000313" key="10">
    <source>
        <dbReference type="EMBL" id="MFC0522498.1"/>
    </source>
</evidence>
<feature type="binding site" evidence="8">
    <location>
        <position position="484"/>
    </location>
    <ligand>
        <name>ATP</name>
        <dbReference type="ChEBI" id="CHEBI:30616"/>
    </ligand>
</feature>
<organism evidence="10 11">
    <name type="scientific">Pontibacillus salicampi</name>
    <dbReference type="NCBI Taxonomy" id="1449801"/>
    <lineage>
        <taxon>Bacteria</taxon>
        <taxon>Bacillati</taxon>
        <taxon>Bacillota</taxon>
        <taxon>Bacilli</taxon>
        <taxon>Bacillales</taxon>
        <taxon>Bacillaceae</taxon>
        <taxon>Pontibacillus</taxon>
    </lineage>
</organism>
<comment type="catalytic activity">
    <reaction evidence="8">
        <text>tRNA(Asp) + L-aspartate + ATP = L-aspartyl-tRNA(Asp) + AMP + diphosphate</text>
        <dbReference type="Rhea" id="RHEA:19649"/>
        <dbReference type="Rhea" id="RHEA-COMP:9660"/>
        <dbReference type="Rhea" id="RHEA-COMP:9678"/>
        <dbReference type="ChEBI" id="CHEBI:29991"/>
        <dbReference type="ChEBI" id="CHEBI:30616"/>
        <dbReference type="ChEBI" id="CHEBI:33019"/>
        <dbReference type="ChEBI" id="CHEBI:78442"/>
        <dbReference type="ChEBI" id="CHEBI:78516"/>
        <dbReference type="ChEBI" id="CHEBI:456215"/>
        <dbReference type="EC" id="6.1.1.12"/>
    </reaction>
</comment>
<comment type="subunit">
    <text evidence="8">Homodimer.</text>
</comment>
<dbReference type="Pfam" id="PF02938">
    <property type="entry name" value="GAD"/>
    <property type="match status" value="1"/>
</dbReference>
<sequence>MALERQMSGYLRESQIDEKVKLKGWVQKRRDLGGLIFIDLRDRSGIVQVVFNPEVSSTALQTAEKVRSEYVIEIEGSVIARDEATVNQNLATGSIEVLADSITILNQSKNPPFLLQDETDTSEELRLKYRYLDLRRTPLQETFKLRHQATQAIRTFLNNEEFLEMETPMLTKSTPEGARDYLVPSRVHPGEFYALPQSPQIFKQLIMMSGFEKYYQIARCFRDEDLRADRQPEFTQVDIETSFMTQEDIQDMTERMMKKVMKEVKGIDITTPFPRLRYDEAMERYGSDKPDTRFGLELVTISEIVKQSDFKVFRTAVEQGGSVSAINVKGKASEYSRKDIDKLTEFVSIYGAKGLAWLKHNEGAFQGPISKFIQGEEAENLRSVLNVEDGDLLLFVADKTSVVQESLGALRQKLAKELDLIDDSTFNFLWVTDWPLFEYDEDLGRYFAAHHPFTMPEREDIPKMEEAPGEARAQAYDLVLNGYEIGGGSLRIYEKELQDKMFEVLGFSKEEAEEQFGFLLEALEYGAPPHGGIALGFDRFVMILAGRTNLRDTILFPKTASASDLLTEAPDSVSTEQLHELHLELNGKAKQKQNEQE</sequence>
<dbReference type="Gene3D" id="3.30.1360.30">
    <property type="entry name" value="GAD-like domain"/>
    <property type="match status" value="1"/>
</dbReference>
<proteinExistence type="inferred from homology"/>
<dbReference type="SUPFAM" id="SSF50249">
    <property type="entry name" value="Nucleic acid-binding proteins"/>
    <property type="match status" value="1"/>
</dbReference>
<comment type="function">
    <text evidence="8">Catalyzes the attachment of L-aspartate to tRNA(Asp) in a two-step reaction: L-aspartate is first activated by ATP to form Asp-AMP and then transferred to the acceptor end of tRNA(Asp).</text>
</comment>
<dbReference type="NCBIfam" id="NF001750">
    <property type="entry name" value="PRK00476.1"/>
    <property type="match status" value="1"/>
</dbReference>